<dbReference type="AlphaFoldDB" id="A0A0F9R3F8"/>
<dbReference type="InterPro" id="IPR013785">
    <property type="entry name" value="Aldolase_TIM"/>
</dbReference>
<reference evidence="1" key="1">
    <citation type="journal article" date="2015" name="Nature">
        <title>Complex archaea that bridge the gap between prokaryotes and eukaryotes.</title>
        <authorList>
            <person name="Spang A."/>
            <person name="Saw J.H."/>
            <person name="Jorgensen S.L."/>
            <person name="Zaremba-Niedzwiedzka K."/>
            <person name="Martijn J."/>
            <person name="Lind A.E."/>
            <person name="van Eijk R."/>
            <person name="Schleper C."/>
            <person name="Guy L."/>
            <person name="Ettema T.J."/>
        </authorList>
    </citation>
    <scope>NUCLEOTIDE SEQUENCE</scope>
</reference>
<protein>
    <recommendedName>
        <fullName evidence="2">Radical SAM core domain-containing protein</fullName>
    </recommendedName>
</protein>
<gene>
    <name evidence="1" type="ORF">LCGC14_1020580</name>
</gene>
<name>A0A0F9R3F8_9ZZZZ</name>
<evidence type="ECO:0000313" key="1">
    <source>
        <dbReference type="EMBL" id="KKN12023.1"/>
    </source>
</evidence>
<organism evidence="1">
    <name type="scientific">marine sediment metagenome</name>
    <dbReference type="NCBI Taxonomy" id="412755"/>
    <lineage>
        <taxon>unclassified sequences</taxon>
        <taxon>metagenomes</taxon>
        <taxon>ecological metagenomes</taxon>
    </lineage>
</organism>
<proteinExistence type="predicted"/>
<sequence length="201" mass="22804">VIGVQRIGIALDGATPEIFKKIKGNEVDGPYSWDEHFQKLKEAVEIFSEGAEEAVSTHLIVGLGETEKDILERIEELHNLVILVSLFAFTPIKGTRLEHQVQPQLLCFRKLQLGRYLIVNNKKVIRDFTFNLKGDLVSININKKELQSVIDNTEAFLTSGCPGCNRPYYTSKPSGPIFNYPRKLNEIEKKEIYGLLNQFVN</sequence>
<dbReference type="Gene3D" id="3.20.20.70">
    <property type="entry name" value="Aldolase class I"/>
    <property type="match status" value="1"/>
</dbReference>
<dbReference type="InterPro" id="IPR058240">
    <property type="entry name" value="rSAM_sf"/>
</dbReference>
<feature type="non-terminal residue" evidence="1">
    <location>
        <position position="1"/>
    </location>
</feature>
<accession>A0A0F9R3F8</accession>
<dbReference type="SUPFAM" id="SSF102114">
    <property type="entry name" value="Radical SAM enzymes"/>
    <property type="match status" value="1"/>
</dbReference>
<dbReference type="EMBL" id="LAZR01004076">
    <property type="protein sequence ID" value="KKN12023.1"/>
    <property type="molecule type" value="Genomic_DNA"/>
</dbReference>
<comment type="caution">
    <text evidence="1">The sequence shown here is derived from an EMBL/GenBank/DDBJ whole genome shotgun (WGS) entry which is preliminary data.</text>
</comment>
<evidence type="ECO:0008006" key="2">
    <source>
        <dbReference type="Google" id="ProtNLM"/>
    </source>
</evidence>